<evidence type="ECO:0000313" key="3">
    <source>
        <dbReference type="EMBL" id="SCC71277.1"/>
    </source>
</evidence>
<protein>
    <recommendedName>
        <fullName evidence="6">Spore Coat Protein U domain-containing protein</fullName>
    </recommendedName>
</protein>
<feature type="signal peptide" evidence="1">
    <location>
        <begin position="1"/>
        <end position="23"/>
    </location>
</feature>
<feature type="chain" id="PRO_5008692658" description="Spore Coat Protein U domain-containing protein" evidence="1">
    <location>
        <begin position="24"/>
        <end position="170"/>
    </location>
</feature>
<reference evidence="2 5" key="2">
    <citation type="submission" date="2024-12" db="EMBL/GenBank/DDBJ databases">
        <title>C001-4G Acinetobacter sp. assembled genome.</title>
        <authorList>
            <person name="D'Arcy K."/>
            <person name="Kingdon A.D.H."/>
            <person name="Breen A."/>
            <person name="Mckeown C."/>
            <person name="Allman E."/>
            <person name="Sharma P."/>
            <person name="Mcleman A."/>
            <person name="Roberts A.P."/>
        </authorList>
    </citation>
    <scope>NUCLEOTIDE SEQUENCE [LARGE SCALE GENOMIC DNA]</scope>
    <source>
        <strain evidence="2 5">C1-4G</strain>
    </source>
</reference>
<name>A0A1C4GSU9_9GAMM</name>
<proteinExistence type="predicted"/>
<accession>A0A1C4GSU9</accession>
<reference evidence="3 4" key="1">
    <citation type="submission" date="2016-08" db="EMBL/GenBank/DDBJ databases">
        <authorList>
            <person name="Seilhamer J.J."/>
        </authorList>
    </citation>
    <scope>NUCLEOTIDE SEQUENCE [LARGE SCALE GENOMIC DNA]</scope>
    <source>
        <strain evidence="3 4">ANC 4874</strain>
    </source>
</reference>
<evidence type="ECO:0000313" key="2">
    <source>
        <dbReference type="EMBL" id="MFN0297164.1"/>
    </source>
</evidence>
<sequence length="170" mass="17918">MNNMTQAALAVLVLGVCSTGVYAEDEAARGGGYNWGNCTTLGCEKDIPIKLEIPKKCEILGGSAITLSKDGGAKTSNYTVRSNTHYTLNIQTANTGTSASTYVKHEDDSSVRVSTTIGTTKAGGGAIPWGNSNHNGLADDVYTVSVNNSAVSAFQRAGTYTDTYRIKVFY</sequence>
<gene>
    <name evidence="2" type="ORF">ACKVE0_06440</name>
    <name evidence="3" type="ORF">GA0116959_103127</name>
</gene>
<evidence type="ECO:0008006" key="6">
    <source>
        <dbReference type="Google" id="ProtNLM"/>
    </source>
</evidence>
<evidence type="ECO:0000313" key="5">
    <source>
        <dbReference type="Proteomes" id="UP001632339"/>
    </source>
</evidence>
<evidence type="ECO:0000256" key="1">
    <source>
        <dbReference type="SAM" id="SignalP"/>
    </source>
</evidence>
<evidence type="ECO:0000313" key="4">
    <source>
        <dbReference type="Proteomes" id="UP000243661"/>
    </source>
</evidence>
<dbReference type="EMBL" id="FMBK01000003">
    <property type="protein sequence ID" value="SCC71277.1"/>
    <property type="molecule type" value="Genomic_DNA"/>
</dbReference>
<dbReference type="RefSeq" id="WP_092718315.1">
    <property type="nucleotide sequence ID" value="NZ_FMBK01000003.1"/>
</dbReference>
<dbReference type="Proteomes" id="UP001632339">
    <property type="component" value="Unassembled WGS sequence"/>
</dbReference>
<keyword evidence="5" id="KW-1185">Reference proteome</keyword>
<dbReference type="OrthoDB" id="6707598at2"/>
<dbReference type="EMBL" id="JBJXCW010000005">
    <property type="protein sequence ID" value="MFN0297164.1"/>
    <property type="molecule type" value="Genomic_DNA"/>
</dbReference>
<organism evidence="3 4">
    <name type="scientific">Acinetobacter albensis</name>
    <dbReference type="NCBI Taxonomy" id="1673609"/>
    <lineage>
        <taxon>Bacteria</taxon>
        <taxon>Pseudomonadati</taxon>
        <taxon>Pseudomonadota</taxon>
        <taxon>Gammaproteobacteria</taxon>
        <taxon>Moraxellales</taxon>
        <taxon>Moraxellaceae</taxon>
        <taxon>Acinetobacter</taxon>
    </lineage>
</organism>
<dbReference type="AlphaFoldDB" id="A0A1C4GSU9"/>
<dbReference type="Proteomes" id="UP000243661">
    <property type="component" value="Unassembled WGS sequence"/>
</dbReference>
<keyword evidence="1" id="KW-0732">Signal</keyword>